<dbReference type="Gene3D" id="3.40.50.10490">
    <property type="entry name" value="Glucose-6-phosphate isomerase like protein, domain 1"/>
    <property type="match status" value="1"/>
</dbReference>
<keyword evidence="7" id="KW-1185">Reference proteome</keyword>
<gene>
    <name evidence="6" type="ORF">Z042_07770</name>
</gene>
<keyword evidence="2" id="KW-0238">DNA-binding</keyword>
<evidence type="ECO:0000259" key="4">
    <source>
        <dbReference type="PROSITE" id="PS51071"/>
    </source>
</evidence>
<dbReference type="HOGENOM" id="CLU_055769_0_1_6"/>
<dbReference type="InterPro" id="IPR047640">
    <property type="entry name" value="RpiR-like"/>
</dbReference>
<dbReference type="AlphaFoldDB" id="W0LAV3"/>
<dbReference type="InterPro" id="IPR046348">
    <property type="entry name" value="SIS_dom_sf"/>
</dbReference>
<dbReference type="CDD" id="cd05013">
    <property type="entry name" value="SIS_RpiR"/>
    <property type="match status" value="1"/>
</dbReference>
<dbReference type="EMBL" id="CP007044">
    <property type="protein sequence ID" value="AHG19519.1"/>
    <property type="molecule type" value="Genomic_DNA"/>
</dbReference>
<dbReference type="KEGG" id="sfo:Z042_07770"/>
<dbReference type="InterPro" id="IPR001347">
    <property type="entry name" value="SIS_dom"/>
</dbReference>
<evidence type="ECO:0000313" key="6">
    <source>
        <dbReference type="EMBL" id="AHG19519.1"/>
    </source>
</evidence>
<evidence type="ECO:0000256" key="3">
    <source>
        <dbReference type="ARBA" id="ARBA00023163"/>
    </source>
</evidence>
<dbReference type="PROSITE" id="PS51071">
    <property type="entry name" value="HTH_RPIR"/>
    <property type="match status" value="1"/>
</dbReference>
<evidence type="ECO:0000256" key="2">
    <source>
        <dbReference type="ARBA" id="ARBA00023125"/>
    </source>
</evidence>
<dbReference type="Pfam" id="PF01418">
    <property type="entry name" value="HTH_6"/>
    <property type="match status" value="1"/>
</dbReference>
<sequence length="285" mass="31312">METIISKIMALANAKSANDQRISRFIIEHRFDLSSLSATKMGQALGISDSSVIRYAKALGCSGFPDFKLRLAAARVQETPARHEVYEGIDASDSTRQIVEKSKQLFANKIEQSLALIDPLVIDTCARVLIDGRKIVLTGIGASALIALDINRKLIRSGLNVQFNCDYHTQLVQASLLQPGDVLMAISARGETDEVVEGIQLAREGGAQTIAITRYGKNKVSQLVDYVIPYSYTEVHEKLGMVTPQLLQMIAFNVLFFKINALVSPESMSKALRTVWQRRQQGGAS</sequence>
<dbReference type="PANTHER" id="PTHR30514:SF1">
    <property type="entry name" value="HTH-TYPE TRANSCRIPTIONAL REGULATOR HEXR-RELATED"/>
    <property type="match status" value="1"/>
</dbReference>
<dbReference type="PATRIC" id="fig|1441930.4.peg.1548"/>
<dbReference type="InterPro" id="IPR036388">
    <property type="entry name" value="WH-like_DNA-bd_sf"/>
</dbReference>
<dbReference type="InterPro" id="IPR009057">
    <property type="entry name" value="Homeodomain-like_sf"/>
</dbReference>
<dbReference type="RefSeq" id="WP_025297180.1">
    <property type="nucleotide sequence ID" value="NZ_CP007044.2"/>
</dbReference>
<dbReference type="PROSITE" id="PS51464">
    <property type="entry name" value="SIS"/>
    <property type="match status" value="1"/>
</dbReference>
<dbReference type="GO" id="GO:0097367">
    <property type="term" value="F:carbohydrate derivative binding"/>
    <property type="evidence" value="ECO:0007669"/>
    <property type="project" value="InterPro"/>
</dbReference>
<organism evidence="6 7">
    <name type="scientific">Chania multitudinisentens RB-25</name>
    <dbReference type="NCBI Taxonomy" id="1441930"/>
    <lineage>
        <taxon>Bacteria</taxon>
        <taxon>Pseudomonadati</taxon>
        <taxon>Pseudomonadota</taxon>
        <taxon>Gammaproteobacteria</taxon>
        <taxon>Enterobacterales</taxon>
        <taxon>Yersiniaceae</taxon>
        <taxon>Chania</taxon>
    </lineage>
</organism>
<keyword evidence="1" id="KW-0805">Transcription regulation</keyword>
<dbReference type="SUPFAM" id="SSF53697">
    <property type="entry name" value="SIS domain"/>
    <property type="match status" value="1"/>
</dbReference>
<accession>W0LAV3</accession>
<keyword evidence="3" id="KW-0804">Transcription</keyword>
<dbReference type="InterPro" id="IPR035472">
    <property type="entry name" value="RpiR-like_SIS"/>
</dbReference>
<dbReference type="SUPFAM" id="SSF46689">
    <property type="entry name" value="Homeodomain-like"/>
    <property type="match status" value="1"/>
</dbReference>
<evidence type="ECO:0000256" key="1">
    <source>
        <dbReference type="ARBA" id="ARBA00023015"/>
    </source>
</evidence>
<evidence type="ECO:0000313" key="7">
    <source>
        <dbReference type="Proteomes" id="UP000019030"/>
    </source>
</evidence>
<protein>
    <submittedName>
        <fullName evidence="6">RpiR family transcriptional regulator</fullName>
    </submittedName>
</protein>
<name>W0LAV3_9GAMM</name>
<dbReference type="Gene3D" id="1.10.10.10">
    <property type="entry name" value="Winged helix-like DNA-binding domain superfamily/Winged helix DNA-binding domain"/>
    <property type="match status" value="1"/>
</dbReference>
<dbReference type="eggNOG" id="COG1737">
    <property type="taxonomic scope" value="Bacteria"/>
</dbReference>
<reference evidence="6 7" key="1">
    <citation type="submission" date="2014-01" db="EMBL/GenBank/DDBJ databases">
        <title>Isolation of Serratia multitudinisentens RB-25 from Ex-Landfill site.</title>
        <authorList>
            <person name="Robson E.H.J."/>
        </authorList>
    </citation>
    <scope>NUCLEOTIDE SEQUENCE [LARGE SCALE GENOMIC DNA]</scope>
    <source>
        <strain evidence="6 7">RB-25</strain>
    </source>
</reference>
<dbReference type="GO" id="GO:1901135">
    <property type="term" value="P:carbohydrate derivative metabolic process"/>
    <property type="evidence" value="ECO:0007669"/>
    <property type="project" value="InterPro"/>
</dbReference>
<dbReference type="Proteomes" id="UP000019030">
    <property type="component" value="Chromosome"/>
</dbReference>
<dbReference type="STRING" id="1441930.Z042_07770"/>
<dbReference type="GO" id="GO:0003700">
    <property type="term" value="F:DNA-binding transcription factor activity"/>
    <property type="evidence" value="ECO:0007669"/>
    <property type="project" value="InterPro"/>
</dbReference>
<dbReference type="Pfam" id="PF01380">
    <property type="entry name" value="SIS"/>
    <property type="match status" value="1"/>
</dbReference>
<feature type="domain" description="SIS" evidence="5">
    <location>
        <begin position="125"/>
        <end position="265"/>
    </location>
</feature>
<dbReference type="OrthoDB" id="370421at2"/>
<dbReference type="InterPro" id="IPR000281">
    <property type="entry name" value="HTH_RpiR"/>
</dbReference>
<evidence type="ECO:0000259" key="5">
    <source>
        <dbReference type="PROSITE" id="PS51464"/>
    </source>
</evidence>
<dbReference type="PANTHER" id="PTHR30514">
    <property type="entry name" value="GLUCOKINASE"/>
    <property type="match status" value="1"/>
</dbReference>
<dbReference type="GO" id="GO:0003677">
    <property type="term" value="F:DNA binding"/>
    <property type="evidence" value="ECO:0007669"/>
    <property type="project" value="UniProtKB-KW"/>
</dbReference>
<feature type="domain" description="HTH rpiR-type" evidence="4">
    <location>
        <begin position="2"/>
        <end position="78"/>
    </location>
</feature>
<reference evidence="6 7" key="2">
    <citation type="submission" date="2015-03" db="EMBL/GenBank/DDBJ databases">
        <authorList>
            <person name="Chan K.-G."/>
        </authorList>
    </citation>
    <scope>NUCLEOTIDE SEQUENCE [LARGE SCALE GENOMIC DNA]</scope>
    <source>
        <strain evidence="6 7">RB-25</strain>
    </source>
</reference>
<proteinExistence type="predicted"/>